<reference evidence="13 14" key="1">
    <citation type="journal article" date="2012" name="J. Bacteriol.">
        <title>Draft Genome Sequence of Vibrio fischeri SR5, a Strain Isolated from the Light Organ of the Mediterranean Squid Sepiola robusta.</title>
        <authorList>
            <person name="Gyllborg M.C."/>
            <person name="Sahl J.W."/>
            <person name="Cronin D.C.III."/>
            <person name="Rasko D.A."/>
            <person name="Mandel M.J."/>
        </authorList>
    </citation>
    <scope>NUCLEOTIDE SEQUENCE [LARGE SCALE GENOMIC DNA]</scope>
    <source>
        <strain evidence="13 14">SR5</strain>
    </source>
</reference>
<comment type="catalytic activity">
    <reaction evidence="10">
        <text>L-threonyl-[protein] + ATP = O-phospho-L-threonyl-[protein] + ADP + H(+)</text>
        <dbReference type="Rhea" id="RHEA:46608"/>
        <dbReference type="Rhea" id="RHEA-COMP:11060"/>
        <dbReference type="Rhea" id="RHEA-COMP:11605"/>
        <dbReference type="ChEBI" id="CHEBI:15378"/>
        <dbReference type="ChEBI" id="CHEBI:30013"/>
        <dbReference type="ChEBI" id="CHEBI:30616"/>
        <dbReference type="ChEBI" id="CHEBI:61977"/>
        <dbReference type="ChEBI" id="CHEBI:456216"/>
        <dbReference type="EC" id="2.7.11.1"/>
    </reaction>
</comment>
<dbReference type="SUPFAM" id="SSF56112">
    <property type="entry name" value="Protein kinase-like (PK-like)"/>
    <property type="match status" value="1"/>
</dbReference>
<evidence type="ECO:0000256" key="7">
    <source>
        <dbReference type="ARBA" id="ARBA00022777"/>
    </source>
</evidence>
<evidence type="ECO:0000256" key="4">
    <source>
        <dbReference type="ARBA" id="ARBA00022679"/>
    </source>
</evidence>
<sequence>MKIPNRLLPLVEDGLIDEVLTQLMSGKEASVYIVRSGDNIQCAKVYKEIEQRSFKQAVAYSEGRKVKNSRRARAMEKGSKFGRDEQEKVWQSAEIDALYKLSEAGVRVPTPYGCFDGVLLMELVTDDEGSVAPRLNDVTLTKEQAIRDHDLMIQYVTRMLCAGIVHGDLSEFNVLVDHLGPVIIDLPQAVDASANNNAKWMLERDVNNMTTYYGQYAPELLGSEYAKEMWALYEIGELTPNTQLTGVFIDDGRDADVDGLMAEINAVMEEARLRKERQLEDQDID</sequence>
<dbReference type="InterPro" id="IPR048148">
    <property type="entry name" value="Prot_kin_PA4780"/>
</dbReference>
<evidence type="ECO:0000259" key="12">
    <source>
        <dbReference type="SMART" id="SM00090"/>
    </source>
</evidence>
<gene>
    <name evidence="13" type="ORF">VFSR5_A1020</name>
</gene>
<comment type="similarity">
    <text evidence="1">Belongs to the protein kinase superfamily. RIO-type Ser/Thr kinase family.</text>
</comment>
<dbReference type="InterPro" id="IPR018935">
    <property type="entry name" value="RIO_kinase_CS"/>
</dbReference>
<dbReference type="InterPro" id="IPR018934">
    <property type="entry name" value="RIO_dom"/>
</dbReference>
<dbReference type="GO" id="GO:0004674">
    <property type="term" value="F:protein serine/threonine kinase activity"/>
    <property type="evidence" value="ECO:0007669"/>
    <property type="project" value="UniProtKB-KW"/>
</dbReference>
<dbReference type="InterPro" id="IPR051272">
    <property type="entry name" value="RIO-type_Ser/Thr_kinase"/>
</dbReference>
<keyword evidence="5" id="KW-0479">Metal-binding</keyword>
<evidence type="ECO:0000313" key="14">
    <source>
        <dbReference type="Proteomes" id="UP000004521"/>
    </source>
</evidence>
<evidence type="ECO:0000256" key="10">
    <source>
        <dbReference type="ARBA" id="ARBA00047899"/>
    </source>
</evidence>
<dbReference type="EC" id="2.7.11.1" evidence="2"/>
<keyword evidence="6" id="KW-0547">Nucleotide-binding</keyword>
<evidence type="ECO:0000256" key="2">
    <source>
        <dbReference type="ARBA" id="ARBA00012513"/>
    </source>
</evidence>
<protein>
    <recommendedName>
        <fullName evidence="2">non-specific serine/threonine protein kinase</fullName>
        <ecNumber evidence="2">2.7.11.1</ecNumber>
    </recommendedName>
</protein>
<evidence type="ECO:0000256" key="8">
    <source>
        <dbReference type="ARBA" id="ARBA00022840"/>
    </source>
</evidence>
<keyword evidence="3" id="KW-0723">Serine/threonine-protein kinase</keyword>
<dbReference type="Pfam" id="PF01163">
    <property type="entry name" value="RIO1"/>
    <property type="match status" value="1"/>
</dbReference>
<dbReference type="InterPro" id="IPR000687">
    <property type="entry name" value="RIO_kinase"/>
</dbReference>
<dbReference type="InterPro" id="IPR011009">
    <property type="entry name" value="Kinase-like_dom_sf"/>
</dbReference>
<evidence type="ECO:0000256" key="9">
    <source>
        <dbReference type="ARBA" id="ARBA00022842"/>
    </source>
</evidence>
<organism evidence="13 14">
    <name type="scientific">Aliivibrio fischeri SR5</name>
    <dbReference type="NCBI Taxonomy" id="1088719"/>
    <lineage>
        <taxon>Bacteria</taxon>
        <taxon>Pseudomonadati</taxon>
        <taxon>Pseudomonadota</taxon>
        <taxon>Gammaproteobacteria</taxon>
        <taxon>Vibrionales</taxon>
        <taxon>Vibrionaceae</taxon>
        <taxon>Aliivibrio</taxon>
    </lineage>
</organism>
<dbReference type="SMART" id="SM00090">
    <property type="entry name" value="RIO"/>
    <property type="match status" value="1"/>
</dbReference>
<feature type="domain" description="RIO kinase" evidence="12">
    <location>
        <begin position="7"/>
        <end position="228"/>
    </location>
</feature>
<accession>A0AAV3ENX3</accession>
<evidence type="ECO:0000256" key="1">
    <source>
        <dbReference type="ARBA" id="ARBA00009196"/>
    </source>
</evidence>
<dbReference type="GO" id="GO:0005524">
    <property type="term" value="F:ATP binding"/>
    <property type="evidence" value="ECO:0007669"/>
    <property type="project" value="UniProtKB-KW"/>
</dbReference>
<dbReference type="RefSeq" id="WP_005423758.1">
    <property type="nucleotide sequence ID" value="NZ_CM001401.1"/>
</dbReference>
<dbReference type="EMBL" id="AHIH01000013">
    <property type="protein sequence ID" value="EHN68435.1"/>
    <property type="molecule type" value="Genomic_DNA"/>
</dbReference>
<dbReference type="PANTHER" id="PTHR45723">
    <property type="entry name" value="SERINE/THREONINE-PROTEIN KINASE RIO1"/>
    <property type="match status" value="1"/>
</dbReference>
<comment type="catalytic activity">
    <reaction evidence="11">
        <text>L-seryl-[protein] + ATP = O-phospho-L-seryl-[protein] + ADP + H(+)</text>
        <dbReference type="Rhea" id="RHEA:17989"/>
        <dbReference type="Rhea" id="RHEA-COMP:9863"/>
        <dbReference type="Rhea" id="RHEA-COMP:11604"/>
        <dbReference type="ChEBI" id="CHEBI:15378"/>
        <dbReference type="ChEBI" id="CHEBI:29999"/>
        <dbReference type="ChEBI" id="CHEBI:30616"/>
        <dbReference type="ChEBI" id="CHEBI:83421"/>
        <dbReference type="ChEBI" id="CHEBI:456216"/>
        <dbReference type="EC" id="2.7.11.1"/>
    </reaction>
</comment>
<evidence type="ECO:0000313" key="13">
    <source>
        <dbReference type="EMBL" id="EHN68435.1"/>
    </source>
</evidence>
<evidence type="ECO:0000256" key="11">
    <source>
        <dbReference type="ARBA" id="ARBA00048679"/>
    </source>
</evidence>
<dbReference type="NCBIfam" id="NF041645">
    <property type="entry name" value="prot_kin_PA4780"/>
    <property type="match status" value="1"/>
</dbReference>
<dbReference type="PROSITE" id="PS01245">
    <property type="entry name" value="RIO1"/>
    <property type="match status" value="1"/>
</dbReference>
<evidence type="ECO:0000256" key="3">
    <source>
        <dbReference type="ARBA" id="ARBA00022527"/>
    </source>
</evidence>
<name>A0AAV3ENX3_ALIFS</name>
<evidence type="ECO:0000256" key="6">
    <source>
        <dbReference type="ARBA" id="ARBA00022741"/>
    </source>
</evidence>
<dbReference type="Gene3D" id="1.10.510.10">
    <property type="entry name" value="Transferase(Phosphotransferase) domain 1"/>
    <property type="match status" value="1"/>
</dbReference>
<keyword evidence="4" id="KW-0808">Transferase</keyword>
<proteinExistence type="inferred from homology"/>
<keyword evidence="9" id="KW-0460">Magnesium</keyword>
<comment type="caution">
    <text evidence="13">The sequence shown here is derived from an EMBL/GenBank/DDBJ whole genome shotgun (WGS) entry which is preliminary data.</text>
</comment>
<keyword evidence="8" id="KW-0067">ATP-binding</keyword>
<dbReference type="Gene3D" id="3.30.200.20">
    <property type="entry name" value="Phosphorylase Kinase, domain 1"/>
    <property type="match status" value="1"/>
</dbReference>
<dbReference type="GO" id="GO:0046872">
    <property type="term" value="F:metal ion binding"/>
    <property type="evidence" value="ECO:0007669"/>
    <property type="project" value="UniProtKB-KW"/>
</dbReference>
<dbReference type="Proteomes" id="UP000004521">
    <property type="component" value="Chromosome II"/>
</dbReference>
<evidence type="ECO:0000256" key="5">
    <source>
        <dbReference type="ARBA" id="ARBA00022723"/>
    </source>
</evidence>
<dbReference type="AlphaFoldDB" id="A0AAV3ENX3"/>
<keyword evidence="7" id="KW-0418">Kinase</keyword>